<dbReference type="SUPFAM" id="SSF101898">
    <property type="entry name" value="NHL repeat"/>
    <property type="match status" value="1"/>
</dbReference>
<keyword evidence="3" id="KW-1133">Transmembrane helix</keyword>
<evidence type="ECO:0000256" key="1">
    <source>
        <dbReference type="ARBA" id="ARBA00022737"/>
    </source>
</evidence>
<dbReference type="Proteomes" id="UP000663868">
    <property type="component" value="Unassembled WGS sequence"/>
</dbReference>
<dbReference type="GO" id="GO:0061630">
    <property type="term" value="F:ubiquitin protein ligase activity"/>
    <property type="evidence" value="ECO:0007669"/>
    <property type="project" value="TreeGrafter"/>
</dbReference>
<evidence type="ECO:0000256" key="2">
    <source>
        <dbReference type="PROSITE-ProRule" id="PRU00504"/>
    </source>
</evidence>
<comment type="caution">
    <text evidence="4">The sequence shown here is derived from an EMBL/GenBank/DDBJ whole genome shotgun (WGS) entry which is preliminary data.</text>
</comment>
<organism evidence="4 5">
    <name type="scientific">Adineta steineri</name>
    <dbReference type="NCBI Taxonomy" id="433720"/>
    <lineage>
        <taxon>Eukaryota</taxon>
        <taxon>Metazoa</taxon>
        <taxon>Spiralia</taxon>
        <taxon>Gnathifera</taxon>
        <taxon>Rotifera</taxon>
        <taxon>Eurotatoria</taxon>
        <taxon>Bdelloidea</taxon>
        <taxon>Adinetida</taxon>
        <taxon>Adinetidae</taxon>
        <taxon>Adineta</taxon>
    </lineage>
</organism>
<evidence type="ECO:0000313" key="5">
    <source>
        <dbReference type="Proteomes" id="UP000663868"/>
    </source>
</evidence>
<keyword evidence="3" id="KW-0472">Membrane</keyword>
<sequence length="394" mass="45703">MSSFLYTPNSYYPIDDSPNNNPNSINNNKPTRNLFRWILLTLAVGILCIFVLTIIITIIIIIFKKKSTHHNYQNSSLNKTEMFLNISKRIKNNTSFTCQLPANPNYKENCTIVAGVLSTSDDELNRLQGPTSVYLDKERNIYVADTTNHRIRKYIPGNSDEGETLIDEKSNIYYPRCLFIDQESNYLFFLDQDIQANYRVQVIQLNSNPLKRTILIVGNQTRSYGMSLDENFNIYVSEYNHHRIVKWLSPNYEQYLIIVGNDKNQLTYPRSIYIDQITNDLYVADKNQIQRWLNNSNESKIVMQGGLLCPRGIEYDCHGNLYISQDKTIKLINNKTNLAGIDIIGIQFYFHWVLNSRKTDELSNPEGIYLDKTNGDLYVVDPSFNLVEKFTTKD</sequence>
<dbReference type="CDD" id="cd05819">
    <property type="entry name" value="NHL"/>
    <property type="match status" value="1"/>
</dbReference>
<reference evidence="4" key="1">
    <citation type="submission" date="2021-02" db="EMBL/GenBank/DDBJ databases">
        <authorList>
            <person name="Nowell W R."/>
        </authorList>
    </citation>
    <scope>NUCLEOTIDE SEQUENCE</scope>
</reference>
<feature type="repeat" description="NHL" evidence="2">
    <location>
        <begin position="127"/>
        <end position="157"/>
    </location>
</feature>
<dbReference type="InterPro" id="IPR011042">
    <property type="entry name" value="6-blade_b-propeller_TolB-like"/>
</dbReference>
<feature type="transmembrane region" description="Helical" evidence="3">
    <location>
        <begin position="37"/>
        <end position="63"/>
    </location>
</feature>
<dbReference type="Pfam" id="PF01436">
    <property type="entry name" value="NHL"/>
    <property type="match status" value="1"/>
</dbReference>
<dbReference type="PANTHER" id="PTHR24104:SF25">
    <property type="entry name" value="PROTEIN LIN-41"/>
    <property type="match status" value="1"/>
</dbReference>
<dbReference type="InterPro" id="IPR050952">
    <property type="entry name" value="TRIM-NHL_E3_ligases"/>
</dbReference>
<dbReference type="Gene3D" id="2.120.10.30">
    <property type="entry name" value="TolB, C-terminal domain"/>
    <property type="match status" value="2"/>
</dbReference>
<accession>A0A819V334</accession>
<dbReference type="GO" id="GO:0008270">
    <property type="term" value="F:zinc ion binding"/>
    <property type="evidence" value="ECO:0007669"/>
    <property type="project" value="UniProtKB-KW"/>
</dbReference>
<dbReference type="AlphaFoldDB" id="A0A819V334"/>
<name>A0A819V334_9BILA</name>
<keyword evidence="1" id="KW-0677">Repeat</keyword>
<gene>
    <name evidence="4" type="ORF">KXQ929_LOCUS34546</name>
</gene>
<dbReference type="GO" id="GO:0000209">
    <property type="term" value="P:protein polyubiquitination"/>
    <property type="evidence" value="ECO:0007669"/>
    <property type="project" value="TreeGrafter"/>
</dbReference>
<evidence type="ECO:0000313" key="4">
    <source>
        <dbReference type="EMBL" id="CAF4101332.1"/>
    </source>
</evidence>
<dbReference type="PANTHER" id="PTHR24104">
    <property type="entry name" value="E3 UBIQUITIN-PROTEIN LIGASE NHLRC1-RELATED"/>
    <property type="match status" value="1"/>
</dbReference>
<keyword evidence="3" id="KW-0812">Transmembrane</keyword>
<dbReference type="PROSITE" id="PS51125">
    <property type="entry name" value="NHL"/>
    <property type="match status" value="1"/>
</dbReference>
<dbReference type="EMBL" id="CAJOBB010004738">
    <property type="protein sequence ID" value="CAF4101332.1"/>
    <property type="molecule type" value="Genomic_DNA"/>
</dbReference>
<evidence type="ECO:0000256" key="3">
    <source>
        <dbReference type="SAM" id="Phobius"/>
    </source>
</evidence>
<protein>
    <submittedName>
        <fullName evidence="4">Uncharacterized protein</fullName>
    </submittedName>
</protein>
<dbReference type="GO" id="GO:0043161">
    <property type="term" value="P:proteasome-mediated ubiquitin-dependent protein catabolic process"/>
    <property type="evidence" value="ECO:0007669"/>
    <property type="project" value="TreeGrafter"/>
</dbReference>
<proteinExistence type="predicted"/>
<dbReference type="InterPro" id="IPR001258">
    <property type="entry name" value="NHL_repeat"/>
</dbReference>